<sequence length="800" mass="92064">MNIRRANSRRVEEENVDQGDPPQDAQALVDPLVKNRTRAEFRVRYFSRMNPPKFHGSKVEEDPQRFINEVYNVLAIMGVSSEEKVELAAYQLKDVAQLREAMVEEFINLCQESMRMKEYALKFTQLSKYAPAMVADSRDEMSRFLAGVSDLVEEERCMEMLHHEMDISREMVFQPRVNKERVSNHKPQGGNSGGSYVARPNCAKCGRKHDIKWLVNTDGCFSYEKVGHKMRDCPMLKFEIPPEVLVEPFSVSTPVYDLVVIKRVYRSCPISLSHRVTLVDLVELEMLDFDVILGMDWLHAYYAYIDCRIRVVRFQFPNEPILEWKGGNYISRGQFVSCLKARKMISNGCIYQLLRVRDVESKTSSLESVPVVNVFPKVFPDDCLVFLPNSQPISIPPYRMASVELKELKEQLKDFLVKGFIRSSISPWGDPVLFVRNKDGSLRMFINYHQLIKVTIKNKYPFPRIDDLFDQIQGASYFSKIDLRLGYHPLRVRGVDISKMAFRTRYGHYEFVVMSFGLPNAPAAFMDLMNKVFRQYLDTFLIVFINDILIYSRSENDHMDHLRIVLSVAFLGHIVSSKGIVEDPKKTNAVKSCPRTLTLSDIISFLGLAALTQKKAKFEWSEACEKSFQYLKDRLTSALVLTLPEGTYGFMAYCDTSRVGLGCVLMKNGKVIAYASRKLKVHEKNYLTQDLELAALVFALKIWRHYFQKDFNLRQWRWLELLNDYDMSVLYHPSKANIVVDALSQLSMGSVAHVEDEKKELVFEVHRLARLDVQLGDSTKGGVIVQNGSESSFVMDVKSK</sequence>
<dbReference type="EMBL" id="AC149290">
    <property type="protein sequence ID" value="ABI34333.1"/>
    <property type="molecule type" value="Genomic_DNA"/>
</dbReference>
<dbReference type="GO" id="GO:0016779">
    <property type="term" value="F:nucleotidyltransferase activity"/>
    <property type="evidence" value="ECO:0007669"/>
    <property type="project" value="UniProtKB-KW"/>
</dbReference>
<proteinExistence type="predicted"/>
<dbReference type="SUPFAM" id="SSF56672">
    <property type="entry name" value="DNA/RNA polymerases"/>
    <property type="match status" value="1"/>
</dbReference>
<dbReference type="CDD" id="cd00303">
    <property type="entry name" value="retropepsin_like"/>
    <property type="match status" value="1"/>
</dbReference>
<evidence type="ECO:0000256" key="4">
    <source>
        <dbReference type="ARBA" id="ARBA00022759"/>
    </source>
</evidence>
<organism evidence="9">
    <name type="scientific">Solanum demissum</name>
    <name type="common">Wild potato</name>
    <dbReference type="NCBI Taxonomy" id="50514"/>
    <lineage>
        <taxon>Eukaryota</taxon>
        <taxon>Viridiplantae</taxon>
        <taxon>Streptophyta</taxon>
        <taxon>Embryophyta</taxon>
        <taxon>Tracheophyta</taxon>
        <taxon>Spermatophyta</taxon>
        <taxon>Magnoliopsida</taxon>
        <taxon>eudicotyledons</taxon>
        <taxon>Gunneridae</taxon>
        <taxon>Pentapetalae</taxon>
        <taxon>asterids</taxon>
        <taxon>lamiids</taxon>
        <taxon>Solanales</taxon>
        <taxon>Solanaceae</taxon>
        <taxon>Solanoideae</taxon>
        <taxon>Solaneae</taxon>
        <taxon>Solanum</taxon>
    </lineage>
</organism>
<dbReference type="InterPro" id="IPR043128">
    <property type="entry name" value="Rev_trsase/Diguanyl_cyclase"/>
</dbReference>
<feature type="domain" description="Reverse transcriptase/retrotransposon-derived protein RNase H-like" evidence="8">
    <location>
        <begin position="620"/>
        <end position="709"/>
    </location>
</feature>
<dbReference type="GO" id="GO:0004519">
    <property type="term" value="F:endonuclease activity"/>
    <property type="evidence" value="ECO:0007669"/>
    <property type="project" value="UniProtKB-KW"/>
</dbReference>
<dbReference type="InterPro" id="IPR050951">
    <property type="entry name" value="Retrovirus_Pol_polyprotein"/>
</dbReference>
<reference evidence="9" key="1">
    <citation type="submission" date="2004-05" db="EMBL/GenBank/DDBJ databases">
        <authorList>
            <person name="Buell R."/>
            <person name="Liu J."/>
            <person name="Childs K."/>
            <person name="Zaborsky J."/>
            <person name="Tallon L."/>
            <person name="Wirtz U."/>
            <person name="Wei F."/>
            <person name="Kuang H."/>
            <person name="Zhang P."/>
            <person name="Marano M."/>
            <person name="Baker B."/>
        </authorList>
    </citation>
    <scope>NUCLEOTIDE SEQUENCE</scope>
</reference>
<dbReference type="CDD" id="cd01647">
    <property type="entry name" value="RT_LTR"/>
    <property type="match status" value="1"/>
</dbReference>
<evidence type="ECO:0000256" key="2">
    <source>
        <dbReference type="ARBA" id="ARBA00022695"/>
    </source>
</evidence>
<keyword evidence="4" id="KW-0255">Endonuclease</keyword>
<keyword evidence="3" id="KW-0540">Nuclease</keyword>
<evidence type="ECO:0000256" key="6">
    <source>
        <dbReference type="SAM" id="MobiDB-lite"/>
    </source>
</evidence>
<evidence type="ECO:0000256" key="1">
    <source>
        <dbReference type="ARBA" id="ARBA00022679"/>
    </source>
</evidence>
<protein>
    <submittedName>
        <fullName evidence="9">Gag-pol polyprotein, putative</fullName>
    </submittedName>
</protein>
<dbReference type="CDD" id="cd09274">
    <property type="entry name" value="RNase_HI_RT_Ty3"/>
    <property type="match status" value="1"/>
</dbReference>
<dbReference type="PANTHER" id="PTHR37984:SF5">
    <property type="entry name" value="PROTEIN NYNRIN-LIKE"/>
    <property type="match status" value="1"/>
</dbReference>
<dbReference type="AlphaFoldDB" id="Q0KIQ0"/>
<dbReference type="InterPro" id="IPR021109">
    <property type="entry name" value="Peptidase_aspartic_dom_sf"/>
</dbReference>
<reference evidence="9" key="2">
    <citation type="submission" date="2006-08" db="EMBL/GenBank/DDBJ databases">
        <authorList>
            <person name="Childs K."/>
        </authorList>
    </citation>
    <scope>NUCLEOTIDE SEQUENCE</scope>
</reference>
<dbReference type="InterPro" id="IPR043502">
    <property type="entry name" value="DNA/RNA_pol_sf"/>
</dbReference>
<dbReference type="Pfam" id="PF08284">
    <property type="entry name" value="RVP_2"/>
    <property type="match status" value="1"/>
</dbReference>
<dbReference type="PANTHER" id="PTHR37984">
    <property type="entry name" value="PROTEIN CBG26694"/>
    <property type="match status" value="1"/>
</dbReference>
<dbReference type="Pfam" id="PF00078">
    <property type="entry name" value="RVT_1"/>
    <property type="match status" value="1"/>
</dbReference>
<gene>
    <name evidence="9" type="ORF">SDM1_41t00005</name>
</gene>
<dbReference type="Gene3D" id="2.40.70.10">
    <property type="entry name" value="Acid Proteases"/>
    <property type="match status" value="1"/>
</dbReference>
<evidence type="ECO:0000256" key="3">
    <source>
        <dbReference type="ARBA" id="ARBA00022722"/>
    </source>
</evidence>
<dbReference type="InterPro" id="IPR041577">
    <property type="entry name" value="RT_RNaseH_2"/>
</dbReference>
<name>Q0KIQ0_SOLDE</name>
<dbReference type="Gene3D" id="3.10.10.10">
    <property type="entry name" value="HIV Type 1 Reverse Transcriptase, subunit A, domain 1"/>
    <property type="match status" value="1"/>
</dbReference>
<feature type="region of interest" description="Disordered" evidence="6">
    <location>
        <begin position="1"/>
        <end position="25"/>
    </location>
</feature>
<dbReference type="Gene3D" id="3.30.70.270">
    <property type="match status" value="2"/>
</dbReference>
<accession>Q0KIQ0</accession>
<feature type="domain" description="Reverse transcriptase" evidence="7">
    <location>
        <begin position="436"/>
        <end position="567"/>
    </location>
</feature>
<evidence type="ECO:0000313" key="9">
    <source>
        <dbReference type="EMBL" id="ABI34333.1"/>
    </source>
</evidence>
<evidence type="ECO:0000256" key="5">
    <source>
        <dbReference type="ARBA" id="ARBA00023268"/>
    </source>
</evidence>
<evidence type="ECO:0000259" key="7">
    <source>
        <dbReference type="Pfam" id="PF00078"/>
    </source>
</evidence>
<keyword evidence="4" id="KW-0378">Hydrolase</keyword>
<keyword evidence="1" id="KW-0808">Transferase</keyword>
<dbReference type="InterPro" id="IPR000477">
    <property type="entry name" value="RT_dom"/>
</dbReference>
<evidence type="ECO:0000259" key="8">
    <source>
        <dbReference type="Pfam" id="PF17919"/>
    </source>
</evidence>
<dbReference type="Pfam" id="PF17919">
    <property type="entry name" value="RT_RNaseH_2"/>
    <property type="match status" value="1"/>
</dbReference>
<keyword evidence="2" id="KW-0548">Nucleotidyltransferase</keyword>
<keyword evidence="5" id="KW-0511">Multifunctional enzyme</keyword>